<protein>
    <recommendedName>
        <fullName evidence="2">FOG: TPR repeat, SEL1 subfamily</fullName>
    </recommendedName>
</protein>
<evidence type="ECO:0000313" key="1">
    <source>
        <dbReference type="EMBL" id="VAV92646.1"/>
    </source>
</evidence>
<sequence length="366" mass="39103">MRILCFVIVGLLLSCPVMAQDTDTTTIDTPKLDFGFDLASGNDASQAWQAWQQEDYVQARSLAAIAGAKGDASAQLLFGILLDNGFGGTEDPAQAVKWYKEAAENDEINGWLALAGIAFEQRGGLSIADGRGFLKHAAEARSTEAMLALGRAYASGHGGELDEKQAEFWFLQAINNGVNPARVALADLYLSQDKQDDALALYETAVFGGSAEAALKAGLLQADPQSQVYAPQQAGQQLLTAAQAGDAKAMTNYGLFLATKTPPLPATAARWFRKAANADEPEGQYLFAVSLAKGEGVLMDREAAYEWALRASAQQPEENQYSHLAEILGQSLLPSIRDLIHARAQMPLRIAITEPTASLDPNPSAD</sequence>
<dbReference type="InterPro" id="IPR050767">
    <property type="entry name" value="Sel1_AlgK"/>
</dbReference>
<dbReference type="Pfam" id="PF08238">
    <property type="entry name" value="Sel1"/>
    <property type="match status" value="4"/>
</dbReference>
<dbReference type="SMART" id="SM00671">
    <property type="entry name" value="SEL1"/>
    <property type="match status" value="5"/>
</dbReference>
<dbReference type="AlphaFoldDB" id="A0A3B0RVX0"/>
<dbReference type="PANTHER" id="PTHR11102">
    <property type="entry name" value="SEL-1-LIKE PROTEIN"/>
    <property type="match status" value="1"/>
</dbReference>
<dbReference type="EMBL" id="UOEE01000148">
    <property type="protein sequence ID" value="VAV92646.1"/>
    <property type="molecule type" value="Genomic_DNA"/>
</dbReference>
<name>A0A3B0RVX0_9ZZZZ</name>
<evidence type="ECO:0008006" key="2">
    <source>
        <dbReference type="Google" id="ProtNLM"/>
    </source>
</evidence>
<dbReference type="InterPro" id="IPR011990">
    <property type="entry name" value="TPR-like_helical_dom_sf"/>
</dbReference>
<dbReference type="InterPro" id="IPR006597">
    <property type="entry name" value="Sel1-like"/>
</dbReference>
<dbReference type="SUPFAM" id="SSF81901">
    <property type="entry name" value="HCP-like"/>
    <property type="match status" value="1"/>
</dbReference>
<accession>A0A3B0RVX0</accession>
<reference evidence="1" key="1">
    <citation type="submission" date="2018-06" db="EMBL/GenBank/DDBJ databases">
        <authorList>
            <person name="Zhirakovskaya E."/>
        </authorList>
    </citation>
    <scope>NUCLEOTIDE SEQUENCE</scope>
</reference>
<dbReference type="PANTHER" id="PTHR11102:SF160">
    <property type="entry name" value="ERAD-ASSOCIATED E3 UBIQUITIN-PROTEIN LIGASE COMPONENT HRD3"/>
    <property type="match status" value="1"/>
</dbReference>
<dbReference type="PROSITE" id="PS51257">
    <property type="entry name" value="PROKAR_LIPOPROTEIN"/>
    <property type="match status" value="1"/>
</dbReference>
<organism evidence="1">
    <name type="scientific">hydrothermal vent metagenome</name>
    <dbReference type="NCBI Taxonomy" id="652676"/>
    <lineage>
        <taxon>unclassified sequences</taxon>
        <taxon>metagenomes</taxon>
        <taxon>ecological metagenomes</taxon>
    </lineage>
</organism>
<proteinExistence type="predicted"/>
<gene>
    <name evidence="1" type="ORF">MNBD_ALPHA06-814</name>
</gene>
<dbReference type="Gene3D" id="1.25.40.10">
    <property type="entry name" value="Tetratricopeptide repeat domain"/>
    <property type="match status" value="1"/>
</dbReference>